<feature type="region of interest" description="Disordered" evidence="1">
    <location>
        <begin position="1"/>
        <end position="60"/>
    </location>
</feature>
<dbReference type="SUPFAM" id="SSF63825">
    <property type="entry name" value="YWTD domain"/>
    <property type="match status" value="1"/>
</dbReference>
<evidence type="ECO:0008006" key="3">
    <source>
        <dbReference type="Google" id="ProtNLM"/>
    </source>
</evidence>
<dbReference type="PANTHER" id="PTHR31270:SF1">
    <property type="entry name" value="GLUTAMINYL-PEPTIDE CYCLOTRANSFERASE"/>
    <property type="match status" value="1"/>
</dbReference>
<evidence type="ECO:0000313" key="2">
    <source>
        <dbReference type="EMBL" id="CAD8956542.1"/>
    </source>
</evidence>
<feature type="region of interest" description="Disordered" evidence="1">
    <location>
        <begin position="120"/>
        <end position="146"/>
    </location>
</feature>
<dbReference type="PANTHER" id="PTHR31270">
    <property type="entry name" value="GLUTAMINYL-PEPTIDE CYCLOTRANSFERASE"/>
    <property type="match status" value="1"/>
</dbReference>
<feature type="compositionally biased region" description="Basic and acidic residues" evidence="1">
    <location>
        <begin position="23"/>
        <end position="39"/>
    </location>
</feature>
<dbReference type="InterPro" id="IPR007788">
    <property type="entry name" value="QCT"/>
</dbReference>
<proteinExistence type="predicted"/>
<evidence type="ECO:0000256" key="1">
    <source>
        <dbReference type="SAM" id="MobiDB-lite"/>
    </source>
</evidence>
<organism evidence="2">
    <name type="scientific">Hemiselmis andersenii</name>
    <name type="common">Cryptophyte alga</name>
    <dbReference type="NCBI Taxonomy" id="464988"/>
    <lineage>
        <taxon>Eukaryota</taxon>
        <taxon>Cryptophyceae</taxon>
        <taxon>Cryptomonadales</taxon>
        <taxon>Hemiselmidaceae</taxon>
        <taxon>Hemiselmis</taxon>
    </lineage>
</organism>
<dbReference type="EMBL" id="HBFX01018293">
    <property type="protein sequence ID" value="CAD8956542.1"/>
    <property type="molecule type" value="Transcribed_RNA"/>
</dbReference>
<gene>
    <name evidence="2" type="ORF">HAND00432_LOCUS11080</name>
</gene>
<dbReference type="AlphaFoldDB" id="A0A6U4V680"/>
<dbReference type="Pfam" id="PF05096">
    <property type="entry name" value="Glu_cyclase_2"/>
    <property type="match status" value="1"/>
</dbReference>
<sequence length="408" mass="44616">MAPEIDAGSRVVAPKEAQGLMDESGRASEDLRRDEEKGWGTESLNEMQPLGSVRNPIDRQRADDEEGGIVDIIRSITRLSLGRKICLACTLLTVIIISAVIGACTEGNCGQKPTIIVEVPTPTPAPPSASGAPSQTPAVTPQSHSGATKIVSELQEERAAAGGSGIAGADAMLSFSVVKVYNHDSEAFTQGLEYMSDSSTFVESTGLWGKSSIREVDITTGNVLKKRDLQPQFFGEGCTVFQGKIYQLTWRERVCLVYDRNTLAPADPPQLHYDTDGWGLTTDGQFLIMSDGSATLYFRHPITFAVSRKVSVHEVVGGDSHPVTQINELEMVRGEVWANIWHTDRIARIRKEDGFLLGWIDLTGINPRNYAGGDDVLNGIAWDKENDRLWVTGKTWARLFEIDLIRKG</sequence>
<accession>A0A6U4V680</accession>
<dbReference type="GO" id="GO:0016603">
    <property type="term" value="F:glutaminyl-peptide cyclotransferase activity"/>
    <property type="evidence" value="ECO:0007669"/>
    <property type="project" value="InterPro"/>
</dbReference>
<name>A0A6U4V680_HEMAN</name>
<protein>
    <recommendedName>
        <fullName evidence="3">Glutamine cyclotransferase</fullName>
    </recommendedName>
</protein>
<feature type="compositionally biased region" description="Low complexity" evidence="1">
    <location>
        <begin position="128"/>
        <end position="138"/>
    </location>
</feature>
<reference evidence="2" key="1">
    <citation type="submission" date="2021-01" db="EMBL/GenBank/DDBJ databases">
        <authorList>
            <person name="Corre E."/>
            <person name="Pelletier E."/>
            <person name="Niang G."/>
            <person name="Scheremetjew M."/>
            <person name="Finn R."/>
            <person name="Kale V."/>
            <person name="Holt S."/>
            <person name="Cochrane G."/>
            <person name="Meng A."/>
            <person name="Brown T."/>
            <person name="Cohen L."/>
        </authorList>
    </citation>
    <scope>NUCLEOTIDE SEQUENCE</scope>
    <source>
        <strain evidence="2">CCMP644</strain>
    </source>
</reference>